<evidence type="ECO:0000256" key="2">
    <source>
        <dbReference type="ARBA" id="ARBA00008335"/>
    </source>
</evidence>
<dbReference type="InterPro" id="IPR011701">
    <property type="entry name" value="MFS"/>
</dbReference>
<dbReference type="GO" id="GO:0016020">
    <property type="term" value="C:membrane"/>
    <property type="evidence" value="ECO:0007669"/>
    <property type="project" value="TreeGrafter"/>
</dbReference>
<dbReference type="Pfam" id="PF07690">
    <property type="entry name" value="MFS_1"/>
    <property type="match status" value="1"/>
</dbReference>
<dbReference type="EMBL" id="UINC01110128">
    <property type="protein sequence ID" value="SVC77425.1"/>
    <property type="molecule type" value="Genomic_DNA"/>
</dbReference>
<keyword evidence="4 7" id="KW-0812">Transmembrane</keyword>
<evidence type="ECO:0000313" key="9">
    <source>
        <dbReference type="EMBL" id="SVC77425.1"/>
    </source>
</evidence>
<evidence type="ECO:0000256" key="5">
    <source>
        <dbReference type="ARBA" id="ARBA00022989"/>
    </source>
</evidence>
<feature type="transmembrane region" description="Helical" evidence="7">
    <location>
        <begin position="204"/>
        <end position="225"/>
    </location>
</feature>
<reference evidence="9" key="1">
    <citation type="submission" date="2018-05" db="EMBL/GenBank/DDBJ databases">
        <authorList>
            <person name="Lanie J.A."/>
            <person name="Ng W.-L."/>
            <person name="Kazmierczak K.M."/>
            <person name="Andrzejewski T.M."/>
            <person name="Davidsen T.M."/>
            <person name="Wayne K.J."/>
            <person name="Tettelin H."/>
            <person name="Glass J.I."/>
            <person name="Rusch D."/>
            <person name="Podicherti R."/>
            <person name="Tsui H.-C.T."/>
            <person name="Winkler M.E."/>
        </authorList>
    </citation>
    <scope>NUCLEOTIDE SEQUENCE</scope>
</reference>
<dbReference type="GO" id="GO:0012505">
    <property type="term" value="C:endomembrane system"/>
    <property type="evidence" value="ECO:0007669"/>
    <property type="project" value="UniProtKB-SubCell"/>
</dbReference>
<keyword evidence="6 7" id="KW-0472">Membrane</keyword>
<dbReference type="Gene3D" id="1.20.1250.20">
    <property type="entry name" value="MFS general substrate transporter like domains"/>
    <property type="match status" value="1"/>
</dbReference>
<dbReference type="PROSITE" id="PS50850">
    <property type="entry name" value="MFS"/>
    <property type="match status" value="1"/>
</dbReference>
<feature type="transmembrane region" description="Helical" evidence="7">
    <location>
        <begin position="82"/>
        <end position="104"/>
    </location>
</feature>
<evidence type="ECO:0000256" key="1">
    <source>
        <dbReference type="ARBA" id="ARBA00004127"/>
    </source>
</evidence>
<dbReference type="InterPro" id="IPR020846">
    <property type="entry name" value="MFS_dom"/>
</dbReference>
<comment type="subcellular location">
    <subcellularLocation>
        <location evidence="1">Endomembrane system</location>
        <topology evidence="1">Multi-pass membrane protein</topology>
    </subcellularLocation>
</comment>
<protein>
    <recommendedName>
        <fullName evidence="8">Major facilitator superfamily (MFS) profile domain-containing protein</fullName>
    </recommendedName>
</protein>
<gene>
    <name evidence="9" type="ORF">METZ01_LOCUS330279</name>
</gene>
<evidence type="ECO:0000256" key="3">
    <source>
        <dbReference type="ARBA" id="ARBA00022448"/>
    </source>
</evidence>
<evidence type="ECO:0000256" key="4">
    <source>
        <dbReference type="ARBA" id="ARBA00022692"/>
    </source>
</evidence>
<feature type="transmembrane region" description="Helical" evidence="7">
    <location>
        <begin position="140"/>
        <end position="158"/>
    </location>
</feature>
<name>A0A382PXN3_9ZZZZ</name>
<accession>A0A382PXN3</accession>
<organism evidence="9">
    <name type="scientific">marine metagenome</name>
    <dbReference type="NCBI Taxonomy" id="408172"/>
    <lineage>
        <taxon>unclassified sequences</taxon>
        <taxon>metagenomes</taxon>
        <taxon>ecological metagenomes</taxon>
    </lineage>
</organism>
<dbReference type="GO" id="GO:0022857">
    <property type="term" value="F:transmembrane transporter activity"/>
    <property type="evidence" value="ECO:0007669"/>
    <property type="project" value="InterPro"/>
</dbReference>
<feature type="transmembrane region" description="Helical" evidence="7">
    <location>
        <begin position="12"/>
        <end position="37"/>
    </location>
</feature>
<dbReference type="SUPFAM" id="SSF103473">
    <property type="entry name" value="MFS general substrate transporter"/>
    <property type="match status" value="1"/>
</dbReference>
<comment type="similarity">
    <text evidence="2">Belongs to the major facilitator superfamily.</text>
</comment>
<dbReference type="AlphaFoldDB" id="A0A382PXN3"/>
<feature type="domain" description="Major facilitator superfamily (MFS) profile" evidence="8">
    <location>
        <begin position="13"/>
        <end position="253"/>
    </location>
</feature>
<evidence type="ECO:0000259" key="8">
    <source>
        <dbReference type="PROSITE" id="PS50850"/>
    </source>
</evidence>
<evidence type="ECO:0000256" key="7">
    <source>
        <dbReference type="SAM" id="Phobius"/>
    </source>
</evidence>
<feature type="transmembrane region" description="Helical" evidence="7">
    <location>
        <begin position="49"/>
        <end position="70"/>
    </location>
</feature>
<evidence type="ECO:0000256" key="6">
    <source>
        <dbReference type="ARBA" id="ARBA00023136"/>
    </source>
</evidence>
<feature type="non-terminal residue" evidence="9">
    <location>
        <position position="253"/>
    </location>
</feature>
<dbReference type="InterPro" id="IPR051788">
    <property type="entry name" value="MFS_Transporter"/>
</dbReference>
<feature type="transmembrane region" description="Helical" evidence="7">
    <location>
        <begin position="165"/>
        <end position="184"/>
    </location>
</feature>
<keyword evidence="3" id="KW-0813">Transport</keyword>
<keyword evidence="5 7" id="KW-1133">Transmembrane helix</keyword>
<dbReference type="PANTHER" id="PTHR23514:SF3">
    <property type="entry name" value="BYPASS OF STOP CODON PROTEIN 6"/>
    <property type="match status" value="1"/>
</dbReference>
<proteinExistence type="inferred from homology"/>
<sequence>MQVATGRVRPQRLFVASCVSLVATSVTFAVIGAIMLTLKREFTLSNLEIGWIGGAGLWGFAVSQLLFAPFCDTLGMRRLLRLAFLCHLAGAIILVFSGGFWPLFFGALTLALGNGLVEAACNPLVATLYPDNKTVKLNQFHMWFPGGIVIGSVLAYALDQIGLDAWQLKVCLIILPTLTYGWLIRRETFPSTEGVQAGVSMREMFRVTLTTPLMLLMLFCMVITASTELGPNRWVPPILEAGGIPGILVLAWI</sequence>
<dbReference type="PANTHER" id="PTHR23514">
    <property type="entry name" value="BYPASS OF STOP CODON PROTEIN 6"/>
    <property type="match status" value="1"/>
</dbReference>
<dbReference type="InterPro" id="IPR036259">
    <property type="entry name" value="MFS_trans_sf"/>
</dbReference>